<feature type="transmembrane region" description="Helical" evidence="1">
    <location>
        <begin position="31"/>
        <end position="51"/>
    </location>
</feature>
<protein>
    <recommendedName>
        <fullName evidence="2">YrhK domain-containing protein</fullName>
    </recommendedName>
</protein>
<proteinExistence type="predicted"/>
<feature type="domain" description="YrhK" evidence="2">
    <location>
        <begin position="27"/>
        <end position="81"/>
    </location>
</feature>
<evidence type="ECO:0000256" key="1">
    <source>
        <dbReference type="SAM" id="Phobius"/>
    </source>
</evidence>
<evidence type="ECO:0000259" key="2">
    <source>
        <dbReference type="Pfam" id="PF14145"/>
    </source>
</evidence>
<dbReference type="RefSeq" id="WP_038562295.1">
    <property type="nucleotide sequence ID" value="NZ_CP008876.1"/>
</dbReference>
<dbReference type="InterPro" id="IPR025424">
    <property type="entry name" value="YrhK_domain"/>
</dbReference>
<name>A0A075LLD0_9BACI</name>
<evidence type="ECO:0000313" key="4">
    <source>
        <dbReference type="Proteomes" id="UP000027980"/>
    </source>
</evidence>
<dbReference type="Proteomes" id="UP000027980">
    <property type="component" value="Chromosome"/>
</dbReference>
<dbReference type="OrthoDB" id="2135402at2"/>
<keyword evidence="1" id="KW-0472">Membrane</keyword>
<organism evidence="3 4">
    <name type="scientific">Terribacillus saccharophilus</name>
    <dbReference type="NCBI Taxonomy" id="361277"/>
    <lineage>
        <taxon>Bacteria</taxon>
        <taxon>Bacillati</taxon>
        <taxon>Bacillota</taxon>
        <taxon>Bacilli</taxon>
        <taxon>Bacillales</taxon>
        <taxon>Bacillaceae</taxon>
        <taxon>Terribacillus</taxon>
    </lineage>
</organism>
<dbReference type="KEGG" id="tap:GZ22_11045"/>
<dbReference type="EMBL" id="CP008876">
    <property type="protein sequence ID" value="AIF67129.1"/>
    <property type="molecule type" value="Genomic_DNA"/>
</dbReference>
<feature type="transmembrane region" description="Helical" evidence="1">
    <location>
        <begin position="57"/>
        <end position="75"/>
    </location>
</feature>
<dbReference type="HOGENOM" id="CLU_177072_1_0_9"/>
<dbReference type="AlphaFoldDB" id="A0A075LLD0"/>
<keyword evidence="1" id="KW-1133">Transmembrane helix</keyword>
<evidence type="ECO:0000313" key="3">
    <source>
        <dbReference type="EMBL" id="AIF67129.1"/>
    </source>
</evidence>
<accession>A0A075LLD0</accession>
<dbReference type="GeneID" id="34220278"/>
<sequence length="90" mass="10720">MEHEHKSGKKEEVIRVGEYGIFFKRPYQIMYMLNDFLIGIIFLIGSFFFLYESLKTAGCWLFAVGSLLLLIRPTIRLVHDIHYKRYSKNQ</sequence>
<dbReference type="Pfam" id="PF14145">
    <property type="entry name" value="YrhK"/>
    <property type="match status" value="1"/>
</dbReference>
<keyword evidence="1" id="KW-0812">Transmembrane</keyword>
<gene>
    <name evidence="3" type="ORF">GZ22_11045</name>
</gene>
<reference evidence="3 4" key="1">
    <citation type="submission" date="2014-07" db="EMBL/GenBank/DDBJ databases">
        <title>Complete genome sequence of a moderately halophilic bacterium Terribacillus aidingensis MP602, isolated from Cryptomeria fortunei in Tianmu mountain in China.</title>
        <authorList>
            <person name="Wang Y."/>
            <person name="Lu P."/>
            <person name="Zhang L."/>
        </authorList>
    </citation>
    <scope>NUCLEOTIDE SEQUENCE [LARGE SCALE GENOMIC DNA]</scope>
    <source>
        <strain evidence="3 4">MP602</strain>
    </source>
</reference>